<protein>
    <submittedName>
        <fullName evidence="1">7417_t:CDS:1</fullName>
    </submittedName>
</protein>
<comment type="caution">
    <text evidence="1">The sequence shown here is derived from an EMBL/GenBank/DDBJ whole genome shotgun (WGS) entry which is preliminary data.</text>
</comment>
<sequence>ERNQESNLFRFIMTLSRYWKLFWNFLNRFQLQLKMNLHELAEKAEKDI</sequence>
<proteinExistence type="predicted"/>
<accession>A0A9W4SP44</accession>
<keyword evidence="2" id="KW-1185">Reference proteome</keyword>
<name>A0A9W4SP44_9GLOM</name>
<reference evidence="1" key="1">
    <citation type="submission" date="2022-08" db="EMBL/GenBank/DDBJ databases">
        <authorList>
            <person name="Kallberg Y."/>
            <person name="Tangrot J."/>
            <person name="Rosling A."/>
        </authorList>
    </citation>
    <scope>NUCLEOTIDE SEQUENCE</scope>
    <source>
        <strain evidence="1">Wild A</strain>
    </source>
</reference>
<dbReference type="EMBL" id="CAMKVN010001399">
    <property type="protein sequence ID" value="CAI2175701.1"/>
    <property type="molecule type" value="Genomic_DNA"/>
</dbReference>
<dbReference type="AlphaFoldDB" id="A0A9W4SP44"/>
<evidence type="ECO:0000313" key="1">
    <source>
        <dbReference type="EMBL" id="CAI2175701.1"/>
    </source>
</evidence>
<dbReference type="Proteomes" id="UP001153678">
    <property type="component" value="Unassembled WGS sequence"/>
</dbReference>
<evidence type="ECO:0000313" key="2">
    <source>
        <dbReference type="Proteomes" id="UP001153678"/>
    </source>
</evidence>
<gene>
    <name evidence="1" type="ORF">FWILDA_LOCUS7227</name>
</gene>
<feature type="non-terminal residue" evidence="1">
    <location>
        <position position="1"/>
    </location>
</feature>
<organism evidence="1 2">
    <name type="scientific">Funneliformis geosporum</name>
    <dbReference type="NCBI Taxonomy" id="1117311"/>
    <lineage>
        <taxon>Eukaryota</taxon>
        <taxon>Fungi</taxon>
        <taxon>Fungi incertae sedis</taxon>
        <taxon>Mucoromycota</taxon>
        <taxon>Glomeromycotina</taxon>
        <taxon>Glomeromycetes</taxon>
        <taxon>Glomerales</taxon>
        <taxon>Glomeraceae</taxon>
        <taxon>Funneliformis</taxon>
    </lineage>
</organism>